<dbReference type="RefSeq" id="WP_146663928.1">
    <property type="nucleotide sequence ID" value="NZ_CP019791.1"/>
</dbReference>
<proteinExistence type="predicted"/>
<dbReference type="OrthoDB" id="1550607at2"/>
<dbReference type="STRING" id="1936003.STSP2_03540"/>
<accession>A0A1U9NRJ0</accession>
<evidence type="ECO:0000313" key="1">
    <source>
        <dbReference type="EMBL" id="AQT70334.1"/>
    </source>
</evidence>
<evidence type="ECO:0000313" key="2">
    <source>
        <dbReference type="Proteomes" id="UP000189674"/>
    </source>
</evidence>
<dbReference type="Proteomes" id="UP000189674">
    <property type="component" value="Chromosome"/>
</dbReference>
<sequence length="349" mass="40038">MEYKNYVVCKGILGIQTNSDYIGWSFGHPTESSSDEAISDCEIVVRLTISDLKAESNRMSSLQKYHYWRGEVGSDELFYERNFLAGSKLRMHVSGIKSGKPEIKVNKPFIKYIKFRFNNLHSPGYILTDLVSVLLLQKGFCPLHCSGFAINNSSVAVVAPGDTGKTLTTMKAVFDSKADYMAEDLGIVDDQTFYGCPWTSTFRYYDELSMSRLLRFRMKMVKIFPPVELLPVPGDHRNIDHYISTERIRHDNKLTHLALLARRPGGIKVLDNEEAENMLFNLNRYEFCYMKSPMLIAYSYFNDNIDLMECEKKEREVLSKLVENAECLLVQSEDPTKFAELIFDRVAPK</sequence>
<gene>
    <name evidence="1" type="ORF">STSP2_03540</name>
</gene>
<dbReference type="EMBL" id="CP019791">
    <property type="protein sequence ID" value="AQT70334.1"/>
    <property type="molecule type" value="Genomic_DNA"/>
</dbReference>
<reference evidence="2" key="1">
    <citation type="submission" date="2017-02" db="EMBL/GenBank/DDBJ databases">
        <title>Comparative genomics and description of representatives of a novel lineage of planctomycetes thriving in anoxic sediments.</title>
        <authorList>
            <person name="Spring S."/>
            <person name="Bunk B."/>
            <person name="Sproer C."/>
        </authorList>
    </citation>
    <scope>NUCLEOTIDE SEQUENCE [LARGE SCALE GENOMIC DNA]</scope>
    <source>
        <strain evidence="2">ST-NAGAB-D1</strain>
    </source>
</reference>
<protein>
    <recommendedName>
        <fullName evidence="3">SynChlorMet cassette protein ScmC</fullName>
    </recommendedName>
</protein>
<dbReference type="AlphaFoldDB" id="A0A1U9NRJ0"/>
<keyword evidence="2" id="KW-1185">Reference proteome</keyword>
<organism evidence="1 2">
    <name type="scientific">Anaerohalosphaera lusitana</name>
    <dbReference type="NCBI Taxonomy" id="1936003"/>
    <lineage>
        <taxon>Bacteria</taxon>
        <taxon>Pseudomonadati</taxon>
        <taxon>Planctomycetota</taxon>
        <taxon>Phycisphaerae</taxon>
        <taxon>Sedimentisphaerales</taxon>
        <taxon>Anaerohalosphaeraceae</taxon>
        <taxon>Anaerohalosphaera</taxon>
    </lineage>
</organism>
<dbReference type="KEGG" id="alus:STSP2_03540"/>
<name>A0A1U9NRJ0_9BACT</name>
<evidence type="ECO:0008006" key="3">
    <source>
        <dbReference type="Google" id="ProtNLM"/>
    </source>
</evidence>